<accession>A0A6V7HF41</accession>
<feature type="non-terminal residue" evidence="6">
    <location>
        <position position="1"/>
    </location>
</feature>
<feature type="domain" description="Ig-like" evidence="5">
    <location>
        <begin position="2"/>
        <end position="153"/>
    </location>
</feature>
<evidence type="ECO:0000313" key="7">
    <source>
        <dbReference type="Proteomes" id="UP000752696"/>
    </source>
</evidence>
<dbReference type="Proteomes" id="UP000752696">
    <property type="component" value="Unassembled WGS sequence"/>
</dbReference>
<dbReference type="Gene3D" id="2.60.40.10">
    <property type="entry name" value="Immunoglobulins"/>
    <property type="match status" value="2"/>
</dbReference>
<dbReference type="InterPro" id="IPR036179">
    <property type="entry name" value="Ig-like_dom_sf"/>
</dbReference>
<name>A0A6V7HF41_9HYME</name>
<evidence type="ECO:0000313" key="6">
    <source>
        <dbReference type="EMBL" id="CAD1478725.1"/>
    </source>
</evidence>
<sequence length="194" mass="21123">PPDIVYGGDTSADLAVSEGDNATLSCRATGRPTPRVSWRREDGEPILIRASSAVAPVVKAPNQLLGAPLSTDVQLECYVEAFPNTINYWVKNRRGSEDEMLLEGLKYSVREERSGYKVLMWLLIKGFTEQDVGSYKCVSTNSLGKADGTLRLYGLAEAAQSSGANSGGRGLFGCWKKLSHFSSMCLFVPVLLWP</sequence>
<dbReference type="InterPro" id="IPR051170">
    <property type="entry name" value="Neural/epithelial_adhesion"/>
</dbReference>
<dbReference type="PROSITE" id="PS50835">
    <property type="entry name" value="IG_LIKE"/>
    <property type="match status" value="1"/>
</dbReference>
<gene>
    <name evidence="6" type="ORF">MHI_LOCUS822248</name>
</gene>
<keyword evidence="1" id="KW-0732">Signal</keyword>
<dbReference type="AlphaFoldDB" id="A0A6V7HF41"/>
<comment type="caution">
    <text evidence="6">The sequence shown here is derived from an EMBL/GenBank/DDBJ whole genome shotgun (WGS) entry which is preliminary data.</text>
</comment>
<keyword evidence="2" id="KW-0677">Repeat</keyword>
<dbReference type="SUPFAM" id="SSF48726">
    <property type="entry name" value="Immunoglobulin"/>
    <property type="match status" value="2"/>
</dbReference>
<dbReference type="SMART" id="SM00408">
    <property type="entry name" value="IGc2"/>
    <property type="match status" value="1"/>
</dbReference>
<organism evidence="6 7">
    <name type="scientific">Heterotrigona itama</name>
    <dbReference type="NCBI Taxonomy" id="395501"/>
    <lineage>
        <taxon>Eukaryota</taxon>
        <taxon>Metazoa</taxon>
        <taxon>Ecdysozoa</taxon>
        <taxon>Arthropoda</taxon>
        <taxon>Hexapoda</taxon>
        <taxon>Insecta</taxon>
        <taxon>Pterygota</taxon>
        <taxon>Neoptera</taxon>
        <taxon>Endopterygota</taxon>
        <taxon>Hymenoptera</taxon>
        <taxon>Apocrita</taxon>
        <taxon>Aculeata</taxon>
        <taxon>Apoidea</taxon>
        <taxon>Anthophila</taxon>
        <taxon>Apidae</taxon>
        <taxon>Heterotrigona</taxon>
    </lineage>
</organism>
<dbReference type="Pfam" id="PF07679">
    <property type="entry name" value="I-set"/>
    <property type="match status" value="1"/>
</dbReference>
<keyword evidence="4" id="KW-0393">Immunoglobulin domain</keyword>
<dbReference type="PANTHER" id="PTHR12231:SF271">
    <property type="entry name" value="DPR-INTERACTING PROTEIN GAMMA"/>
    <property type="match status" value="1"/>
</dbReference>
<dbReference type="GO" id="GO:0043005">
    <property type="term" value="C:neuron projection"/>
    <property type="evidence" value="ECO:0007669"/>
    <property type="project" value="TreeGrafter"/>
</dbReference>
<dbReference type="InterPro" id="IPR007110">
    <property type="entry name" value="Ig-like_dom"/>
</dbReference>
<reference evidence="6" key="1">
    <citation type="submission" date="2020-07" db="EMBL/GenBank/DDBJ databases">
        <authorList>
            <person name="Nazaruddin N."/>
        </authorList>
    </citation>
    <scope>NUCLEOTIDE SEQUENCE</scope>
</reference>
<dbReference type="InterPro" id="IPR003598">
    <property type="entry name" value="Ig_sub2"/>
</dbReference>
<dbReference type="EMBL" id="CAJDYZ010010976">
    <property type="protein sequence ID" value="CAD1478725.1"/>
    <property type="molecule type" value="Genomic_DNA"/>
</dbReference>
<evidence type="ECO:0000256" key="4">
    <source>
        <dbReference type="ARBA" id="ARBA00023319"/>
    </source>
</evidence>
<keyword evidence="3" id="KW-1015">Disulfide bond</keyword>
<evidence type="ECO:0000259" key="5">
    <source>
        <dbReference type="PROSITE" id="PS50835"/>
    </source>
</evidence>
<dbReference type="Pfam" id="PF13927">
    <property type="entry name" value="Ig_3"/>
    <property type="match status" value="1"/>
</dbReference>
<dbReference type="InterPro" id="IPR013098">
    <property type="entry name" value="Ig_I-set"/>
</dbReference>
<evidence type="ECO:0000256" key="2">
    <source>
        <dbReference type="ARBA" id="ARBA00022737"/>
    </source>
</evidence>
<dbReference type="OrthoDB" id="10012075at2759"/>
<protein>
    <recommendedName>
        <fullName evidence="5">Ig-like domain-containing protein</fullName>
    </recommendedName>
</protein>
<proteinExistence type="predicted"/>
<evidence type="ECO:0000256" key="3">
    <source>
        <dbReference type="ARBA" id="ARBA00023157"/>
    </source>
</evidence>
<dbReference type="SMART" id="SM00409">
    <property type="entry name" value="IG"/>
    <property type="match status" value="1"/>
</dbReference>
<dbReference type="InterPro" id="IPR013783">
    <property type="entry name" value="Ig-like_fold"/>
</dbReference>
<keyword evidence="7" id="KW-1185">Reference proteome</keyword>
<dbReference type="PANTHER" id="PTHR12231">
    <property type="entry name" value="CTX-RELATED TYPE I TRANSMEMBRANE PROTEIN"/>
    <property type="match status" value="1"/>
</dbReference>
<feature type="non-terminal residue" evidence="6">
    <location>
        <position position="194"/>
    </location>
</feature>
<evidence type="ECO:0000256" key="1">
    <source>
        <dbReference type="ARBA" id="ARBA00022729"/>
    </source>
</evidence>
<dbReference type="InterPro" id="IPR003599">
    <property type="entry name" value="Ig_sub"/>
</dbReference>